<keyword evidence="3" id="KW-1185">Reference proteome</keyword>
<dbReference type="OrthoDB" id="312717at2759"/>
<sequence length="220" mass="25631">MSFIPEEYQQQYKENKKELLNLFQLDESWTLLQEKEGVTAHQRHYKDNLIEMIRIEAQFDSSLNETADLLFNDAQELLNSKPQLQSAEIIEELNEKGRVILVTTKPILFISPREILVYTNYENIENGIIQVQVGLQTHPQVPLDSKKVRTTTVLGGHVLIKNPEDNSKTKVVYIILNLLNGNIPLKLQSTVYQQHLNSYVYFKKLIEKKNLQRQKINDQI</sequence>
<dbReference type="RefSeq" id="XP_012651443.1">
    <property type="nucleotide sequence ID" value="XM_012795989.1"/>
</dbReference>
<accession>W7X9C8</accession>
<dbReference type="GO" id="GO:0031902">
    <property type="term" value="C:late endosome membrane"/>
    <property type="evidence" value="ECO:0007669"/>
    <property type="project" value="TreeGrafter"/>
</dbReference>
<dbReference type="SMR" id="W7X9C8"/>
<feature type="domain" description="START" evidence="1">
    <location>
        <begin position="26"/>
        <end position="191"/>
    </location>
</feature>
<dbReference type="GO" id="GO:0140284">
    <property type="term" value="C:endoplasmic reticulum-endosome membrane contact site"/>
    <property type="evidence" value="ECO:0007669"/>
    <property type="project" value="TreeGrafter"/>
</dbReference>
<dbReference type="Pfam" id="PF01852">
    <property type="entry name" value="START"/>
    <property type="match status" value="1"/>
</dbReference>
<dbReference type="GO" id="GO:0030301">
    <property type="term" value="P:cholesterol transport"/>
    <property type="evidence" value="ECO:0007669"/>
    <property type="project" value="TreeGrafter"/>
</dbReference>
<evidence type="ECO:0000259" key="1">
    <source>
        <dbReference type="PROSITE" id="PS50848"/>
    </source>
</evidence>
<dbReference type="PROSITE" id="PS50848">
    <property type="entry name" value="START"/>
    <property type="match status" value="1"/>
</dbReference>
<dbReference type="Proteomes" id="UP000009168">
    <property type="component" value="Unassembled WGS sequence"/>
</dbReference>
<dbReference type="GeneID" id="24438649"/>
<dbReference type="PANTHER" id="PTHR46121">
    <property type="entry name" value="STEROIDOGENIC ACUTE REGULATORY PROTEIN-LIKE"/>
    <property type="match status" value="1"/>
</dbReference>
<dbReference type="InterPro" id="IPR051869">
    <property type="entry name" value="STARD3"/>
</dbReference>
<dbReference type="GO" id="GO:0005765">
    <property type="term" value="C:lysosomal membrane"/>
    <property type="evidence" value="ECO:0007669"/>
    <property type="project" value="TreeGrafter"/>
</dbReference>
<proteinExistence type="predicted"/>
<dbReference type="GO" id="GO:0015485">
    <property type="term" value="F:cholesterol binding"/>
    <property type="evidence" value="ECO:0007669"/>
    <property type="project" value="TreeGrafter"/>
</dbReference>
<organism evidence="2 3">
    <name type="scientific">Tetrahymena thermophila (strain SB210)</name>
    <dbReference type="NCBI Taxonomy" id="312017"/>
    <lineage>
        <taxon>Eukaryota</taxon>
        <taxon>Sar</taxon>
        <taxon>Alveolata</taxon>
        <taxon>Ciliophora</taxon>
        <taxon>Intramacronucleata</taxon>
        <taxon>Oligohymenophorea</taxon>
        <taxon>Hymenostomatida</taxon>
        <taxon>Tetrahymenina</taxon>
        <taxon>Tetrahymenidae</taxon>
        <taxon>Tetrahymena</taxon>
    </lineage>
</organism>
<dbReference type="EMBL" id="GG662821">
    <property type="protein sequence ID" value="EWS76005.1"/>
    <property type="molecule type" value="Genomic_DNA"/>
</dbReference>
<dbReference type="InterPro" id="IPR002913">
    <property type="entry name" value="START_lipid-bd_dom"/>
</dbReference>
<dbReference type="KEGG" id="tet:TTHERM_000374979"/>
<gene>
    <name evidence="2" type="ORF">TTHERM_000374979</name>
</gene>
<evidence type="ECO:0000313" key="3">
    <source>
        <dbReference type="Proteomes" id="UP000009168"/>
    </source>
</evidence>
<dbReference type="InterPro" id="IPR023393">
    <property type="entry name" value="START-like_dom_sf"/>
</dbReference>
<dbReference type="InParanoid" id="W7X9C8"/>
<dbReference type="Gene3D" id="3.30.530.20">
    <property type="match status" value="1"/>
</dbReference>
<dbReference type="PANTHER" id="PTHR46121:SF1">
    <property type="entry name" value="STARD3 N-TERMINAL-LIKE PROTEIN"/>
    <property type="match status" value="1"/>
</dbReference>
<name>W7X9C8_TETTS</name>
<dbReference type="SUPFAM" id="SSF55961">
    <property type="entry name" value="Bet v1-like"/>
    <property type="match status" value="1"/>
</dbReference>
<reference evidence="3" key="1">
    <citation type="journal article" date="2006" name="PLoS Biol.">
        <title>Macronuclear genome sequence of the ciliate Tetrahymena thermophila, a model eukaryote.</title>
        <authorList>
            <person name="Eisen J.A."/>
            <person name="Coyne R.S."/>
            <person name="Wu M."/>
            <person name="Wu D."/>
            <person name="Thiagarajan M."/>
            <person name="Wortman J.R."/>
            <person name="Badger J.H."/>
            <person name="Ren Q."/>
            <person name="Amedeo P."/>
            <person name="Jones K.M."/>
            <person name="Tallon L.J."/>
            <person name="Delcher A.L."/>
            <person name="Salzberg S.L."/>
            <person name="Silva J.C."/>
            <person name="Haas B.J."/>
            <person name="Majoros W.H."/>
            <person name="Farzad M."/>
            <person name="Carlton J.M."/>
            <person name="Smith R.K. Jr."/>
            <person name="Garg J."/>
            <person name="Pearlman R.E."/>
            <person name="Karrer K.M."/>
            <person name="Sun L."/>
            <person name="Manning G."/>
            <person name="Elde N.C."/>
            <person name="Turkewitz A.P."/>
            <person name="Asai D.J."/>
            <person name="Wilkes D.E."/>
            <person name="Wang Y."/>
            <person name="Cai H."/>
            <person name="Collins K."/>
            <person name="Stewart B.A."/>
            <person name="Lee S.R."/>
            <person name="Wilamowska K."/>
            <person name="Weinberg Z."/>
            <person name="Ruzzo W.L."/>
            <person name="Wloga D."/>
            <person name="Gaertig J."/>
            <person name="Frankel J."/>
            <person name="Tsao C.-C."/>
            <person name="Gorovsky M.A."/>
            <person name="Keeling P.J."/>
            <person name="Waller R.F."/>
            <person name="Patron N.J."/>
            <person name="Cherry J.M."/>
            <person name="Stover N.A."/>
            <person name="Krieger C.J."/>
            <person name="del Toro C."/>
            <person name="Ryder H.F."/>
            <person name="Williamson S.C."/>
            <person name="Barbeau R.A."/>
            <person name="Hamilton E.P."/>
            <person name="Orias E."/>
        </authorList>
    </citation>
    <scope>NUCLEOTIDE SEQUENCE [LARGE SCALE GENOMIC DNA]</scope>
    <source>
        <strain evidence="3">SB210</strain>
    </source>
</reference>
<dbReference type="AlphaFoldDB" id="W7X9C8"/>
<dbReference type="GO" id="GO:0099044">
    <property type="term" value="P:vesicle tethering to endoplasmic reticulum"/>
    <property type="evidence" value="ECO:0007669"/>
    <property type="project" value="TreeGrafter"/>
</dbReference>
<protein>
    <submittedName>
        <fullName evidence="2">START domain protein</fullName>
    </submittedName>
</protein>
<dbReference type="GO" id="GO:0005789">
    <property type="term" value="C:endoplasmic reticulum membrane"/>
    <property type="evidence" value="ECO:0007669"/>
    <property type="project" value="TreeGrafter"/>
</dbReference>
<evidence type="ECO:0000313" key="2">
    <source>
        <dbReference type="EMBL" id="EWS76005.1"/>
    </source>
</evidence>
<dbReference type="CDD" id="cd00177">
    <property type="entry name" value="START"/>
    <property type="match status" value="1"/>
</dbReference>